<evidence type="ECO:0000256" key="2">
    <source>
        <dbReference type="ARBA" id="ARBA00011955"/>
    </source>
</evidence>
<keyword evidence="8" id="KW-0460">Magnesium</keyword>
<keyword evidence="6" id="KW-0479">Metal-binding</keyword>
<dbReference type="OrthoDB" id="9778595at2"/>
<evidence type="ECO:0000256" key="8">
    <source>
        <dbReference type="ARBA" id="ARBA00022842"/>
    </source>
</evidence>
<keyword evidence="5 11" id="KW-0808">Transferase</keyword>
<dbReference type="RefSeq" id="WP_144747813.1">
    <property type="nucleotide sequence ID" value="NZ_VMNW02000037.1"/>
</dbReference>
<keyword evidence="12" id="KW-1185">Reference proteome</keyword>
<dbReference type="PANTHER" id="PTHR30040:SF2">
    <property type="entry name" value="FAD:PROTEIN FMN TRANSFERASE"/>
    <property type="match status" value="1"/>
</dbReference>
<comment type="catalytic activity">
    <reaction evidence="10">
        <text>L-threonyl-[protein] + FAD = FMN-L-threonyl-[protein] + AMP + H(+)</text>
        <dbReference type="Rhea" id="RHEA:36847"/>
        <dbReference type="Rhea" id="RHEA-COMP:11060"/>
        <dbReference type="Rhea" id="RHEA-COMP:11061"/>
        <dbReference type="ChEBI" id="CHEBI:15378"/>
        <dbReference type="ChEBI" id="CHEBI:30013"/>
        <dbReference type="ChEBI" id="CHEBI:57692"/>
        <dbReference type="ChEBI" id="CHEBI:74257"/>
        <dbReference type="ChEBI" id="CHEBI:456215"/>
        <dbReference type="EC" id="2.7.1.180"/>
    </reaction>
</comment>
<proteinExistence type="predicted"/>
<name>A0A5N0UYS6_9PSEU</name>
<accession>A0A5N0UYS6</accession>
<evidence type="ECO:0000256" key="6">
    <source>
        <dbReference type="ARBA" id="ARBA00022723"/>
    </source>
</evidence>
<dbReference type="GO" id="GO:0016740">
    <property type="term" value="F:transferase activity"/>
    <property type="evidence" value="ECO:0007669"/>
    <property type="project" value="UniProtKB-KW"/>
</dbReference>
<keyword evidence="4" id="KW-0285">Flavoprotein</keyword>
<dbReference type="EC" id="2.7.1.180" evidence="2"/>
<dbReference type="InterPro" id="IPR003374">
    <property type="entry name" value="ApbE-like_sf"/>
</dbReference>
<dbReference type="AlphaFoldDB" id="A0A5N0UYS6"/>
<evidence type="ECO:0000256" key="4">
    <source>
        <dbReference type="ARBA" id="ARBA00022630"/>
    </source>
</evidence>
<evidence type="ECO:0000256" key="5">
    <source>
        <dbReference type="ARBA" id="ARBA00022679"/>
    </source>
</evidence>
<reference evidence="11" key="1">
    <citation type="submission" date="2019-09" db="EMBL/GenBank/DDBJ databases">
        <authorList>
            <person name="Teo W.F.A."/>
            <person name="Duangmal K."/>
        </authorList>
    </citation>
    <scope>NUCLEOTIDE SEQUENCE [LARGE SCALE GENOMIC DNA]</scope>
    <source>
        <strain evidence="11">K81G1</strain>
    </source>
</reference>
<evidence type="ECO:0000313" key="11">
    <source>
        <dbReference type="EMBL" id="KAA9158094.1"/>
    </source>
</evidence>
<keyword evidence="7" id="KW-0274">FAD</keyword>
<evidence type="ECO:0000256" key="10">
    <source>
        <dbReference type="ARBA" id="ARBA00048540"/>
    </source>
</evidence>
<evidence type="ECO:0000256" key="3">
    <source>
        <dbReference type="ARBA" id="ARBA00016337"/>
    </source>
</evidence>
<comment type="caution">
    <text evidence="11">The sequence shown here is derived from an EMBL/GenBank/DDBJ whole genome shotgun (WGS) entry which is preliminary data.</text>
</comment>
<dbReference type="PANTHER" id="PTHR30040">
    <property type="entry name" value="THIAMINE BIOSYNTHESIS LIPOPROTEIN APBE"/>
    <property type="match status" value="1"/>
</dbReference>
<dbReference type="EMBL" id="VMNW02000037">
    <property type="protein sequence ID" value="KAA9158094.1"/>
    <property type="molecule type" value="Genomic_DNA"/>
</dbReference>
<sequence>MRRVEHIMGMPISLDLRDEGDGQAVFDWLAEADRRFSPFRADSEVCLGADNQDMREIRRLCEEYELRSGGAFRARLPGHAFDPSGIVKGWAVQRAADLLRAQGIRSFCLNAGGDLVAAGRLWSVGIRHPEDAHQVCAVLAVQDRAVATSGAYERGEHVLDGRTGEPARGLLSLTVVADDLTTADAVSTAAFAMGRDGIAWAHAQPGCLVLAVDEHRRVRWSPELEDLIVRDTASGTMPG</sequence>
<gene>
    <name evidence="11" type="ORF">FPZ12_023620</name>
</gene>
<dbReference type="Gene3D" id="3.10.520.10">
    <property type="entry name" value="ApbE-like domains"/>
    <property type="match status" value="2"/>
</dbReference>
<dbReference type="GO" id="GO:0046872">
    <property type="term" value="F:metal ion binding"/>
    <property type="evidence" value="ECO:0007669"/>
    <property type="project" value="UniProtKB-KW"/>
</dbReference>
<organism evidence="11 12">
    <name type="scientific">Amycolatopsis acidicola</name>
    <dbReference type="NCBI Taxonomy" id="2596893"/>
    <lineage>
        <taxon>Bacteria</taxon>
        <taxon>Bacillati</taxon>
        <taxon>Actinomycetota</taxon>
        <taxon>Actinomycetes</taxon>
        <taxon>Pseudonocardiales</taxon>
        <taxon>Pseudonocardiaceae</taxon>
        <taxon>Amycolatopsis</taxon>
    </lineage>
</organism>
<evidence type="ECO:0000313" key="12">
    <source>
        <dbReference type="Proteomes" id="UP000319769"/>
    </source>
</evidence>
<evidence type="ECO:0000256" key="1">
    <source>
        <dbReference type="ARBA" id="ARBA00001946"/>
    </source>
</evidence>
<dbReference type="InterPro" id="IPR024932">
    <property type="entry name" value="ApbE"/>
</dbReference>
<evidence type="ECO:0000256" key="7">
    <source>
        <dbReference type="ARBA" id="ARBA00022827"/>
    </source>
</evidence>
<dbReference type="Proteomes" id="UP000319769">
    <property type="component" value="Unassembled WGS sequence"/>
</dbReference>
<dbReference type="SUPFAM" id="SSF143631">
    <property type="entry name" value="ApbE-like"/>
    <property type="match status" value="1"/>
</dbReference>
<dbReference type="Pfam" id="PF02424">
    <property type="entry name" value="ApbE"/>
    <property type="match status" value="1"/>
</dbReference>
<comment type="cofactor">
    <cofactor evidence="1">
        <name>Mg(2+)</name>
        <dbReference type="ChEBI" id="CHEBI:18420"/>
    </cofactor>
</comment>
<evidence type="ECO:0000256" key="9">
    <source>
        <dbReference type="ARBA" id="ARBA00031306"/>
    </source>
</evidence>
<protein>
    <recommendedName>
        <fullName evidence="3">FAD:protein FMN transferase</fullName>
        <ecNumber evidence="2">2.7.1.180</ecNumber>
    </recommendedName>
    <alternativeName>
        <fullName evidence="9">Flavin transferase</fullName>
    </alternativeName>
</protein>